<dbReference type="InterPro" id="IPR036086">
    <property type="entry name" value="ParB/Sulfiredoxin_sf"/>
</dbReference>
<dbReference type="PANTHER" id="PTHR33375:SF1">
    <property type="entry name" value="CHROMOSOME-PARTITIONING PROTEIN PARB-RELATED"/>
    <property type="match status" value="1"/>
</dbReference>
<dbReference type="InterPro" id="IPR050336">
    <property type="entry name" value="Chromosome_partition/occlusion"/>
</dbReference>
<dbReference type="GO" id="GO:0009007">
    <property type="term" value="F:site-specific DNA-methyltransferase (adenine-specific) activity"/>
    <property type="evidence" value="ECO:0007669"/>
    <property type="project" value="UniProtKB-EC"/>
</dbReference>
<dbReference type="InterPro" id="IPR015840">
    <property type="entry name" value="DNA_MeTrfase_ParB"/>
</dbReference>
<dbReference type="EMBL" id="FPKU01000002">
    <property type="protein sequence ID" value="SFZ84496.1"/>
    <property type="molecule type" value="Genomic_DNA"/>
</dbReference>
<dbReference type="SMART" id="SM00470">
    <property type="entry name" value="ParB"/>
    <property type="match status" value="1"/>
</dbReference>
<reference evidence="6 7" key="1">
    <citation type="submission" date="2016-11" db="EMBL/GenBank/DDBJ databases">
        <authorList>
            <person name="Jaros S."/>
            <person name="Januszkiewicz K."/>
            <person name="Wedrychowicz H."/>
        </authorList>
    </citation>
    <scope>NUCLEOTIDE SEQUENCE [LARGE SCALE GENOMIC DNA]</scope>
    <source>
        <strain evidence="6 7">ATCC 23634</strain>
    </source>
</reference>
<dbReference type="GO" id="GO:0008170">
    <property type="term" value="F:N-methyltransferase activity"/>
    <property type="evidence" value="ECO:0007669"/>
    <property type="project" value="InterPro"/>
</dbReference>
<keyword evidence="7" id="KW-1185">Reference proteome</keyword>
<dbReference type="SUPFAM" id="SSF110849">
    <property type="entry name" value="ParB/Sulfiredoxin"/>
    <property type="match status" value="1"/>
</dbReference>
<proteinExistence type="inferred from homology"/>
<dbReference type="InterPro" id="IPR003115">
    <property type="entry name" value="ParB_N"/>
</dbReference>
<dbReference type="InterPro" id="IPR029063">
    <property type="entry name" value="SAM-dependent_MTases_sf"/>
</dbReference>
<dbReference type="GO" id="GO:0032259">
    <property type="term" value="P:methylation"/>
    <property type="evidence" value="ECO:0007669"/>
    <property type="project" value="UniProtKB-KW"/>
</dbReference>
<dbReference type="STRING" id="665118.SAMN02983003_2043"/>
<dbReference type="InterPro" id="IPR002941">
    <property type="entry name" value="DNA_methylase_N4/N6"/>
</dbReference>
<dbReference type="Proteomes" id="UP000183447">
    <property type="component" value="Unassembled WGS sequence"/>
</dbReference>
<dbReference type="Pfam" id="PF01555">
    <property type="entry name" value="N6_N4_Mtase"/>
    <property type="match status" value="1"/>
</dbReference>
<organism evidence="6 7">
    <name type="scientific">Devosia enhydra</name>
    <dbReference type="NCBI Taxonomy" id="665118"/>
    <lineage>
        <taxon>Bacteria</taxon>
        <taxon>Pseudomonadati</taxon>
        <taxon>Pseudomonadota</taxon>
        <taxon>Alphaproteobacteria</taxon>
        <taxon>Hyphomicrobiales</taxon>
        <taxon>Devosiaceae</taxon>
        <taxon>Devosia</taxon>
    </lineage>
</organism>
<accession>A0A1K2HXN0</accession>
<dbReference type="EC" id="2.1.1.-" evidence="4"/>
<name>A0A1K2HXN0_9HYPH</name>
<evidence type="ECO:0000313" key="7">
    <source>
        <dbReference type="Proteomes" id="UP000183447"/>
    </source>
</evidence>
<dbReference type="Gene3D" id="3.90.1530.10">
    <property type="entry name" value="Conserved hypothetical protein from pyrococcus furiosus pfu- 392566-001, ParB domain"/>
    <property type="match status" value="1"/>
</dbReference>
<evidence type="ECO:0000259" key="5">
    <source>
        <dbReference type="SMART" id="SM00470"/>
    </source>
</evidence>
<evidence type="ECO:0000256" key="4">
    <source>
        <dbReference type="RuleBase" id="RU362026"/>
    </source>
</evidence>
<dbReference type="GO" id="GO:0003677">
    <property type="term" value="F:DNA binding"/>
    <property type="evidence" value="ECO:0007669"/>
    <property type="project" value="InterPro"/>
</dbReference>
<dbReference type="PRINTS" id="PR00508">
    <property type="entry name" value="S21N4MTFRASE"/>
</dbReference>
<sequence>MRPTINGRAWTTDTEQTVSVVSEPSLRTAERRNMTLQLEHWPLERLKPYNRNARTHSVEQITSIANSLLEFGWGQLILVRRETEEIIAGHGRYYAAEQLRNKGDARFAVIPVAVKSHLSDEQAHALAIADNRLAELSDWDFDLLKSELDDLKAADFDLEVTGFSDKDLALMFDWGTEGQCDPDDLPAPEDETVTRTGDTWLLGDHVLRCGDSTSADDVAALLGGRVPAVMVTDPPYGVEYEPGWRADAGINANSRKLGEVLNDSRADWSEAWALYPGDVAYVWHAGKFASTVQDSLESCGFEVRSQIVWRKERFALGRGDYHWQHEPCWYAVRGGRPSGWLGDRTQSTVWDINAREGSGLGHGTQKPVECMKRPIENSTVLSAYIYDPFVGSGTTIIAAGMTGRRCLAMELSPHYVDIAVRRWQAFTGRQATLAGTGDDFRKVAEKRSQTGRLPDPCAC</sequence>
<dbReference type="InterPro" id="IPR001091">
    <property type="entry name" value="RM_Methyltransferase"/>
</dbReference>
<protein>
    <recommendedName>
        <fullName evidence="4">Methyltransferase</fullName>
        <ecNumber evidence="4">2.1.1.-</ecNumber>
    </recommendedName>
</protein>
<dbReference type="CDD" id="cd16403">
    <property type="entry name" value="ParB_N_like_MT"/>
    <property type="match status" value="1"/>
</dbReference>
<evidence type="ECO:0000256" key="3">
    <source>
        <dbReference type="ARBA" id="ARBA00047942"/>
    </source>
</evidence>
<evidence type="ECO:0000256" key="2">
    <source>
        <dbReference type="ARBA" id="ARBA00022679"/>
    </source>
</evidence>
<dbReference type="PANTHER" id="PTHR33375">
    <property type="entry name" value="CHROMOSOME-PARTITIONING PROTEIN PARB-RELATED"/>
    <property type="match status" value="1"/>
</dbReference>
<keyword evidence="1 6" id="KW-0489">Methyltransferase</keyword>
<comment type="catalytic activity">
    <reaction evidence="3">
        <text>a 2'-deoxyadenosine in DNA + S-adenosyl-L-methionine = an N(6)-methyl-2'-deoxyadenosine in DNA + S-adenosyl-L-homocysteine + H(+)</text>
        <dbReference type="Rhea" id="RHEA:15197"/>
        <dbReference type="Rhea" id="RHEA-COMP:12418"/>
        <dbReference type="Rhea" id="RHEA-COMP:12419"/>
        <dbReference type="ChEBI" id="CHEBI:15378"/>
        <dbReference type="ChEBI" id="CHEBI:57856"/>
        <dbReference type="ChEBI" id="CHEBI:59789"/>
        <dbReference type="ChEBI" id="CHEBI:90615"/>
        <dbReference type="ChEBI" id="CHEBI:90616"/>
        <dbReference type="EC" id="2.1.1.72"/>
    </reaction>
</comment>
<dbReference type="PIRSF" id="PIRSF036758">
    <property type="entry name" value="Aden_M_ParB"/>
    <property type="match status" value="1"/>
</dbReference>
<evidence type="ECO:0000313" key="6">
    <source>
        <dbReference type="EMBL" id="SFZ84496.1"/>
    </source>
</evidence>
<dbReference type="GO" id="GO:0007059">
    <property type="term" value="P:chromosome segregation"/>
    <property type="evidence" value="ECO:0007669"/>
    <property type="project" value="TreeGrafter"/>
</dbReference>
<dbReference type="GO" id="GO:0045881">
    <property type="term" value="P:positive regulation of sporulation resulting in formation of a cellular spore"/>
    <property type="evidence" value="ECO:0007669"/>
    <property type="project" value="TreeGrafter"/>
</dbReference>
<evidence type="ECO:0000256" key="1">
    <source>
        <dbReference type="ARBA" id="ARBA00022603"/>
    </source>
</evidence>
<dbReference type="Gene3D" id="3.40.50.150">
    <property type="entry name" value="Vaccinia Virus protein VP39"/>
    <property type="match status" value="1"/>
</dbReference>
<gene>
    <name evidence="6" type="ORF">SAMN02983003_2043</name>
</gene>
<dbReference type="AlphaFoldDB" id="A0A1K2HXN0"/>
<dbReference type="GO" id="GO:0005694">
    <property type="term" value="C:chromosome"/>
    <property type="evidence" value="ECO:0007669"/>
    <property type="project" value="TreeGrafter"/>
</dbReference>
<keyword evidence="2" id="KW-0808">Transferase</keyword>
<feature type="domain" description="ParB-like N-terminal" evidence="5">
    <location>
        <begin position="39"/>
        <end position="132"/>
    </location>
</feature>
<dbReference type="SUPFAM" id="SSF53335">
    <property type="entry name" value="S-adenosyl-L-methionine-dependent methyltransferases"/>
    <property type="match status" value="1"/>
</dbReference>
<comment type="similarity">
    <text evidence="4">Belongs to the N(4)/N(6)-methyltransferase family.</text>
</comment>